<sequence>MRDVAKINMADDGVTIRKAVNEHTHEPPSYYITKSGYKLIQSRYKHKLLMLNGYTFASSSSKRNWYCSKKNTGCKAKIHMADDGVTIREAVNEHHHKPPSYYITKSGYTLIPGPFKHKLLMIDGFTFAQMGNRYWYCSKRKFGCKARVKMAEDGRTISEAIIEHAHERPTYHVTKSGEFIFFKS</sequence>
<dbReference type="Pfam" id="PF04500">
    <property type="entry name" value="FLYWCH"/>
    <property type="match status" value="2"/>
</dbReference>
<dbReference type="Proteomes" id="UP001153321">
    <property type="component" value="Chromosome 11"/>
</dbReference>
<reference evidence="5" key="1">
    <citation type="submission" date="2022-02" db="EMBL/GenBank/DDBJ databases">
        <authorList>
            <person name="King R."/>
        </authorList>
    </citation>
    <scope>NUCLEOTIDE SEQUENCE</scope>
</reference>
<dbReference type="GO" id="GO:0008270">
    <property type="term" value="F:zinc ion binding"/>
    <property type="evidence" value="ECO:0007669"/>
    <property type="project" value="UniProtKB-KW"/>
</dbReference>
<evidence type="ECO:0000313" key="5">
    <source>
        <dbReference type="EMBL" id="CAH1635562.1"/>
    </source>
</evidence>
<gene>
    <name evidence="5" type="ORF">SPLIT_LOCUS924</name>
</gene>
<protein>
    <recommendedName>
        <fullName evidence="4">FLYWCH-type domain-containing protein</fullName>
    </recommendedName>
</protein>
<proteinExistence type="predicted"/>
<feature type="domain" description="FLYWCH-type" evidence="4">
    <location>
        <begin position="40"/>
        <end position="96"/>
    </location>
</feature>
<feature type="domain" description="FLYWCH-type" evidence="4">
    <location>
        <begin position="114"/>
        <end position="166"/>
    </location>
</feature>
<evidence type="ECO:0000256" key="3">
    <source>
        <dbReference type="ARBA" id="ARBA00022833"/>
    </source>
</evidence>
<keyword evidence="6" id="KW-1185">Reference proteome</keyword>
<keyword evidence="1" id="KW-0479">Metal-binding</keyword>
<name>A0A9P0HX26_SPOLI</name>
<accession>A0A9P0HX26</accession>
<dbReference type="InterPro" id="IPR007588">
    <property type="entry name" value="Znf_FLYWCH"/>
</dbReference>
<organism evidence="5 6">
    <name type="scientific">Spodoptera littoralis</name>
    <name type="common">Egyptian cotton leafworm</name>
    <dbReference type="NCBI Taxonomy" id="7109"/>
    <lineage>
        <taxon>Eukaryota</taxon>
        <taxon>Metazoa</taxon>
        <taxon>Ecdysozoa</taxon>
        <taxon>Arthropoda</taxon>
        <taxon>Hexapoda</taxon>
        <taxon>Insecta</taxon>
        <taxon>Pterygota</taxon>
        <taxon>Neoptera</taxon>
        <taxon>Endopterygota</taxon>
        <taxon>Lepidoptera</taxon>
        <taxon>Glossata</taxon>
        <taxon>Ditrysia</taxon>
        <taxon>Noctuoidea</taxon>
        <taxon>Noctuidae</taxon>
        <taxon>Amphipyrinae</taxon>
        <taxon>Spodoptera</taxon>
    </lineage>
</organism>
<dbReference type="AlphaFoldDB" id="A0A9P0HX26"/>
<dbReference type="Gene3D" id="2.20.25.240">
    <property type="match status" value="2"/>
</dbReference>
<evidence type="ECO:0000313" key="6">
    <source>
        <dbReference type="Proteomes" id="UP001153321"/>
    </source>
</evidence>
<evidence type="ECO:0000256" key="1">
    <source>
        <dbReference type="ARBA" id="ARBA00022723"/>
    </source>
</evidence>
<keyword evidence="3" id="KW-0862">Zinc</keyword>
<keyword evidence="2" id="KW-0863">Zinc-finger</keyword>
<evidence type="ECO:0000259" key="4">
    <source>
        <dbReference type="Pfam" id="PF04500"/>
    </source>
</evidence>
<evidence type="ECO:0000256" key="2">
    <source>
        <dbReference type="ARBA" id="ARBA00022771"/>
    </source>
</evidence>
<dbReference type="EMBL" id="LR824542">
    <property type="protein sequence ID" value="CAH1635562.1"/>
    <property type="molecule type" value="Genomic_DNA"/>
</dbReference>